<dbReference type="SMART" id="SM00062">
    <property type="entry name" value="PBPb"/>
    <property type="match status" value="1"/>
</dbReference>
<dbReference type="GO" id="GO:0006865">
    <property type="term" value="P:amino acid transport"/>
    <property type="evidence" value="ECO:0007669"/>
    <property type="project" value="TreeGrafter"/>
</dbReference>
<reference evidence="7" key="1">
    <citation type="submission" date="2015-08" db="EMBL/GenBank/DDBJ databases">
        <title>Complete Genome Sequence of Azospirillum thiophilum BV-S.</title>
        <authorList>
            <person name="Fomenkov A."/>
            <person name="Vincze T."/>
            <person name="Grabovich M."/>
            <person name="Dubinina G."/>
            <person name="Orlova M."/>
            <person name="Belousova E."/>
            <person name="Roberts R.J."/>
        </authorList>
    </citation>
    <scope>NUCLEOTIDE SEQUENCE [LARGE SCALE GENOMIC DNA]</scope>
    <source>
        <strain evidence="7">BV-S</strain>
    </source>
</reference>
<dbReference type="Proteomes" id="UP000069935">
    <property type="component" value="Chromosome 6"/>
</dbReference>
<evidence type="ECO:0000256" key="1">
    <source>
        <dbReference type="ARBA" id="ARBA00010333"/>
    </source>
</evidence>
<accession>A0AAC8W4S7</accession>
<feature type="domain" description="Solute-binding protein family 3/N-terminal" evidence="5">
    <location>
        <begin position="53"/>
        <end position="284"/>
    </location>
</feature>
<evidence type="ECO:0000313" key="6">
    <source>
        <dbReference type="EMBL" id="ALG74999.1"/>
    </source>
</evidence>
<name>A0AAC8W4S7_9PROT</name>
<dbReference type="EMBL" id="CP012406">
    <property type="protein sequence ID" value="ALG74999.1"/>
    <property type="molecule type" value="Genomic_DNA"/>
</dbReference>
<dbReference type="InterPro" id="IPR051455">
    <property type="entry name" value="Bact_solute-bind_prot3"/>
</dbReference>
<dbReference type="Gene3D" id="3.40.190.10">
    <property type="entry name" value="Periplasmic binding protein-like II"/>
    <property type="match status" value="2"/>
</dbReference>
<dbReference type="PANTHER" id="PTHR30085:SF7">
    <property type="entry name" value="AMINO-ACID ABC TRANSPORTER-BINDING PROTEIN YHDW-RELATED"/>
    <property type="match status" value="1"/>
</dbReference>
<dbReference type="SUPFAM" id="SSF53850">
    <property type="entry name" value="Periplasmic binding protein-like II"/>
    <property type="match status" value="1"/>
</dbReference>
<dbReference type="PANTHER" id="PTHR30085">
    <property type="entry name" value="AMINO ACID ABC TRANSPORTER PERMEASE"/>
    <property type="match status" value="1"/>
</dbReference>
<feature type="signal peptide" evidence="4">
    <location>
        <begin position="1"/>
        <end position="30"/>
    </location>
</feature>
<keyword evidence="3 4" id="KW-0732">Signal</keyword>
<organism evidence="6 7">
    <name type="scientific">Azospirillum thiophilum</name>
    <dbReference type="NCBI Taxonomy" id="528244"/>
    <lineage>
        <taxon>Bacteria</taxon>
        <taxon>Pseudomonadati</taxon>
        <taxon>Pseudomonadota</taxon>
        <taxon>Alphaproteobacteria</taxon>
        <taxon>Rhodospirillales</taxon>
        <taxon>Azospirillaceae</taxon>
        <taxon>Azospirillum</taxon>
    </lineage>
</organism>
<evidence type="ECO:0000313" key="7">
    <source>
        <dbReference type="Proteomes" id="UP000069935"/>
    </source>
</evidence>
<gene>
    <name evidence="6" type="ORF">AL072_28860</name>
</gene>
<evidence type="ECO:0000256" key="3">
    <source>
        <dbReference type="ARBA" id="ARBA00022729"/>
    </source>
</evidence>
<dbReference type="AlphaFoldDB" id="A0AAC8W4S7"/>
<evidence type="ECO:0000256" key="2">
    <source>
        <dbReference type="ARBA" id="ARBA00022448"/>
    </source>
</evidence>
<proteinExistence type="inferred from homology"/>
<evidence type="ECO:0000259" key="5">
    <source>
        <dbReference type="SMART" id="SM00062"/>
    </source>
</evidence>
<comment type="similarity">
    <text evidence="1">Belongs to the bacterial solute-binding protein 3 family.</text>
</comment>
<dbReference type="Pfam" id="PF00497">
    <property type="entry name" value="SBP_bac_3"/>
    <property type="match status" value="1"/>
</dbReference>
<protein>
    <submittedName>
        <fullName evidence="6">Amino acid ABC transporter substrate-binding protein</fullName>
    </submittedName>
</protein>
<reference evidence="6 7" key="2">
    <citation type="journal article" date="2016" name="Genome Announc.">
        <title>Complete Genome Sequence of a Strain of Azospirillum thiophilum Isolated from a Sulfide Spring.</title>
        <authorList>
            <person name="Fomenkov A."/>
            <person name="Vincze T."/>
            <person name="Grabovich M."/>
            <person name="Anton B.P."/>
            <person name="Dubinina G."/>
            <person name="Orlova M."/>
            <person name="Belousova E."/>
            <person name="Roberts R.J."/>
        </authorList>
    </citation>
    <scope>NUCLEOTIDE SEQUENCE [LARGE SCALE GENOMIC DNA]</scope>
    <source>
        <strain evidence="6 7">BV-S</strain>
    </source>
</reference>
<dbReference type="InterPro" id="IPR001638">
    <property type="entry name" value="Solute-binding_3/MltF_N"/>
</dbReference>
<dbReference type="KEGG" id="ati:AL072_28860"/>
<evidence type="ECO:0000256" key="4">
    <source>
        <dbReference type="SAM" id="SignalP"/>
    </source>
</evidence>
<keyword evidence="7" id="KW-1185">Reference proteome</keyword>
<keyword evidence="2" id="KW-0813">Transport</keyword>
<sequence>MGRKPVIAAPGLLPGLFLGLLLALAGTAAAQQGASPPPVGERPVLAEIERRGVVRCGVSFNPGFAANDDNGRPVGFMVDLCRALAAAVLGKADAIEIRRLSKPQEFAAVAAGDVDVSFAQTSWTLTRDATYAVDFGPPVFHDVQGIAAWRLPDGRSALESGELTICVPVGTTTQAELEALLARGDRPWKLRLYPGWPDALEAFLSRDCAALSADRAPLTTALHVLEQPRGSMEIADAPLASASSSPELSSLPSREPITPLTPNADRMWMAAVRWTMYALFLADDAGVTGANANFQRITGSSEMRRLLSGLPQVAVKAGLRPDWAYQAIVQVGNYGEIFERNLGAHSPFKLERGPNRPWTQGGLLYAPVFQ</sequence>
<feature type="chain" id="PRO_5042223721" evidence="4">
    <location>
        <begin position="31"/>
        <end position="370"/>
    </location>
</feature>